<gene>
    <name evidence="2" type="ORF">SO694_00012473</name>
</gene>
<proteinExistence type="predicted"/>
<dbReference type="Proteomes" id="UP001363151">
    <property type="component" value="Unassembled WGS sequence"/>
</dbReference>
<name>A0ABR1G219_AURAN</name>
<comment type="caution">
    <text evidence="2">The sequence shown here is derived from an EMBL/GenBank/DDBJ whole genome shotgun (WGS) entry which is preliminary data.</text>
</comment>
<reference evidence="2 3" key="1">
    <citation type="submission" date="2024-03" db="EMBL/GenBank/DDBJ databases">
        <title>Aureococcus anophagefferens CCMP1851 and Kratosvirus quantuckense: Draft genome of a second virus-susceptible host strain in the model system.</title>
        <authorList>
            <person name="Chase E."/>
            <person name="Truchon A.R."/>
            <person name="Schepens W."/>
            <person name="Wilhelm S.W."/>
        </authorList>
    </citation>
    <scope>NUCLEOTIDE SEQUENCE [LARGE SCALE GENOMIC DNA]</scope>
    <source>
        <strain evidence="2 3">CCMP1851</strain>
    </source>
</reference>
<keyword evidence="3" id="KW-1185">Reference proteome</keyword>
<accession>A0ABR1G219</accession>
<feature type="transmembrane region" description="Helical" evidence="1">
    <location>
        <begin position="405"/>
        <end position="424"/>
    </location>
</feature>
<sequence>MAAVAAATPNVTLFKRTHASCAAGRDATFVTTKLGMAVSSNASYACAGAECADRVVATTLGNFEMHYFTSYVTPEKDVTACSFADSSAPRAFASDSWTYSEWATQGVTFYVPTLHPHLRLWTREGVAYRRRVASSGPESRETTIAIAYESGECGAGAAVGLDLAAMPAALGTRVIQRRFNGGSESNARGLPDLLPVMVSQPVVDVTALPNFLADYSEALLNTTVDASPADDDGDRCEWSSTTLDLSTLVSAWAVTLRLVKNSRATAAANYSAAFFAEYVGAAADDDMGCDAGYSRYADAHVGITLEGTSLDFNARGLCADGVGVHTGDTGDGTGSNWARGSSGVGVEFHGSYDYSFFSQWDLFVLDYCAASGFGASADACTTSTRGHHSSPRLPTGARSVLTNRWFWVGVFFVGGIVLSCYVAAVEDDAAAGRTTPYGRFRSRVRGALARATARRSDEATYVIVKDEDVPELAEVVSAEPYQAAS</sequence>
<protein>
    <submittedName>
        <fullName evidence="2">Uncharacterized protein</fullName>
    </submittedName>
</protein>
<evidence type="ECO:0000313" key="3">
    <source>
        <dbReference type="Proteomes" id="UP001363151"/>
    </source>
</evidence>
<evidence type="ECO:0000256" key="1">
    <source>
        <dbReference type="SAM" id="Phobius"/>
    </source>
</evidence>
<evidence type="ECO:0000313" key="2">
    <source>
        <dbReference type="EMBL" id="KAK7242395.1"/>
    </source>
</evidence>
<keyword evidence="1" id="KW-0472">Membrane</keyword>
<keyword evidence="1" id="KW-1133">Transmembrane helix</keyword>
<organism evidence="2 3">
    <name type="scientific">Aureococcus anophagefferens</name>
    <name type="common">Harmful bloom alga</name>
    <dbReference type="NCBI Taxonomy" id="44056"/>
    <lineage>
        <taxon>Eukaryota</taxon>
        <taxon>Sar</taxon>
        <taxon>Stramenopiles</taxon>
        <taxon>Ochrophyta</taxon>
        <taxon>Pelagophyceae</taxon>
        <taxon>Pelagomonadales</taxon>
        <taxon>Pelagomonadaceae</taxon>
        <taxon>Aureococcus</taxon>
    </lineage>
</organism>
<keyword evidence="1" id="KW-0812">Transmembrane</keyword>
<dbReference type="EMBL" id="JBBJCI010000145">
    <property type="protein sequence ID" value="KAK7242395.1"/>
    <property type="molecule type" value="Genomic_DNA"/>
</dbReference>